<accession>A0A158L4N4</accession>
<dbReference type="RefSeq" id="WP_061152558.1">
    <property type="nucleotide sequence ID" value="NZ_FCOM02000125.1"/>
</dbReference>
<evidence type="ECO:0000313" key="2">
    <source>
        <dbReference type="Proteomes" id="UP000055019"/>
    </source>
</evidence>
<dbReference type="Proteomes" id="UP000055019">
    <property type="component" value="Unassembled WGS sequence"/>
</dbReference>
<proteinExistence type="predicted"/>
<reference evidence="1" key="1">
    <citation type="submission" date="2016-01" db="EMBL/GenBank/DDBJ databases">
        <authorList>
            <person name="Peeters C."/>
        </authorList>
    </citation>
    <scope>NUCLEOTIDE SEQUENCE [LARGE SCALE GENOMIC DNA]</scope>
    <source>
        <strain evidence="1">LMG 29317</strain>
    </source>
</reference>
<protein>
    <submittedName>
        <fullName evidence="1">Uncharacterized protein</fullName>
    </submittedName>
</protein>
<comment type="caution">
    <text evidence="1">The sequence shown here is derived from an EMBL/GenBank/DDBJ whole genome shotgun (WGS) entry which is preliminary data.</text>
</comment>
<keyword evidence="2" id="KW-1185">Reference proteome</keyword>
<name>A0A158L4N4_9BURK</name>
<organism evidence="1 2">
    <name type="scientific">Caballeronia arvi</name>
    <dbReference type="NCBI Taxonomy" id="1777135"/>
    <lineage>
        <taxon>Bacteria</taxon>
        <taxon>Pseudomonadati</taxon>
        <taxon>Pseudomonadota</taxon>
        <taxon>Betaproteobacteria</taxon>
        <taxon>Burkholderiales</taxon>
        <taxon>Burkholderiaceae</taxon>
        <taxon>Caballeronia</taxon>
    </lineage>
</organism>
<dbReference type="AlphaFoldDB" id="A0A158L4N4"/>
<sequence>MPIWSTLPVTLEPEICLESWCVIETEPERGQRHLLGIRTDTLDARISSELVDFDVETLLAHTSTGRAYRLVGPPGWTVNAQYVLLSWCQRHSVREISDATTEYLAHIRDVEEYFRCRDVTLSTANELRLPAPLFRGHRI</sequence>
<dbReference type="EMBL" id="FCOM02000125">
    <property type="protein sequence ID" value="SAL88336.1"/>
    <property type="molecule type" value="Genomic_DNA"/>
</dbReference>
<dbReference type="OrthoDB" id="8902190at2"/>
<evidence type="ECO:0000313" key="1">
    <source>
        <dbReference type="EMBL" id="SAL88336.1"/>
    </source>
</evidence>
<gene>
    <name evidence="1" type="ORF">AWB74_08514</name>
</gene>